<dbReference type="Pfam" id="PF08100">
    <property type="entry name" value="Dimerisation"/>
    <property type="match status" value="1"/>
</dbReference>
<dbReference type="PANTHER" id="PTHR43712:SF2">
    <property type="entry name" value="O-METHYLTRANSFERASE CICE"/>
    <property type="match status" value="1"/>
</dbReference>
<dbReference type="GO" id="GO:0046983">
    <property type="term" value="F:protein dimerization activity"/>
    <property type="evidence" value="ECO:0007669"/>
    <property type="project" value="InterPro"/>
</dbReference>
<feature type="domain" description="O-methyltransferase C-terminal" evidence="5">
    <location>
        <begin position="114"/>
        <end position="314"/>
    </location>
</feature>
<evidence type="ECO:0000256" key="1">
    <source>
        <dbReference type="ARBA" id="ARBA00022603"/>
    </source>
</evidence>
<dbReference type="InterPro" id="IPR036390">
    <property type="entry name" value="WH_DNA-bd_sf"/>
</dbReference>
<dbReference type="Pfam" id="PF00891">
    <property type="entry name" value="Methyltransf_2"/>
    <property type="match status" value="1"/>
</dbReference>
<dbReference type="InterPro" id="IPR029063">
    <property type="entry name" value="SAM-dependent_MTases_sf"/>
</dbReference>
<accession>A0A5D3FWC6</accession>
<evidence type="ECO:0000313" key="8">
    <source>
        <dbReference type="Proteomes" id="UP000323505"/>
    </source>
</evidence>
<dbReference type="InterPro" id="IPR001077">
    <property type="entry name" value="COMT_C"/>
</dbReference>
<protein>
    <submittedName>
        <fullName evidence="7">Methyltransferase</fullName>
    </submittedName>
</protein>
<sequence>MTQQNGSVGNLGQLADLSVPMAIRVAATLRIADHVAEGPRTAAELADTVKVNAGPLDRVLRHLANAGVFSEDEEGRYGLTPVSEALRDDHPSHLRKRLDVDGALGRAELALVELPGTVRAGTNAYTERYGRSLWEDLSADPALSDSFNAMMAINLAGVAPSIVAAYDWGSLKHVVDVGGGNGALLRALLTEYPNLRGTLVELPEAAEAAVRAFEEAGMADRVDVRSGSFFDPLPSGADAYVLSDVLHDWDDEDAKAILGRCAEAAGSDGVVLVVGEYGPDGESPSTTMDLRMLVYLNGQERSVGEVAALAADRGLGVAGVHTEGEISILALRLDDEEDK</sequence>
<proteinExistence type="predicted"/>
<dbReference type="PANTHER" id="PTHR43712">
    <property type="entry name" value="PUTATIVE (AFU_ORTHOLOGUE AFUA_4G14580)-RELATED"/>
    <property type="match status" value="1"/>
</dbReference>
<evidence type="ECO:0000256" key="2">
    <source>
        <dbReference type="ARBA" id="ARBA00022679"/>
    </source>
</evidence>
<dbReference type="EMBL" id="VSRQ01000001">
    <property type="protein sequence ID" value="TYK53157.1"/>
    <property type="molecule type" value="Genomic_DNA"/>
</dbReference>
<feature type="domain" description="O-methyltransferase dimerisation" evidence="6">
    <location>
        <begin position="17"/>
        <end position="86"/>
    </location>
</feature>
<dbReference type="InterPro" id="IPR036388">
    <property type="entry name" value="WH-like_DNA-bd_sf"/>
</dbReference>
<evidence type="ECO:0000259" key="5">
    <source>
        <dbReference type="Pfam" id="PF00891"/>
    </source>
</evidence>
<keyword evidence="2 7" id="KW-0808">Transferase</keyword>
<dbReference type="PROSITE" id="PS51683">
    <property type="entry name" value="SAM_OMT_II"/>
    <property type="match status" value="1"/>
</dbReference>
<dbReference type="GO" id="GO:0008171">
    <property type="term" value="F:O-methyltransferase activity"/>
    <property type="evidence" value="ECO:0007669"/>
    <property type="project" value="InterPro"/>
</dbReference>
<evidence type="ECO:0000256" key="3">
    <source>
        <dbReference type="ARBA" id="ARBA00022691"/>
    </source>
</evidence>
<comment type="caution">
    <text evidence="7">The sequence shown here is derived from an EMBL/GenBank/DDBJ whole genome shotgun (WGS) entry which is preliminary data.</text>
</comment>
<dbReference type="SUPFAM" id="SSF53335">
    <property type="entry name" value="S-adenosyl-L-methionine-dependent methyltransferases"/>
    <property type="match status" value="1"/>
</dbReference>
<keyword evidence="1 7" id="KW-0489">Methyltransferase</keyword>
<name>A0A5D3FWC6_9ACTN</name>
<dbReference type="Proteomes" id="UP000323505">
    <property type="component" value="Unassembled WGS sequence"/>
</dbReference>
<dbReference type="Gene3D" id="1.10.287.1350">
    <property type="match status" value="1"/>
</dbReference>
<dbReference type="Gene3D" id="1.10.10.10">
    <property type="entry name" value="Winged helix-like DNA-binding domain superfamily/Winged helix DNA-binding domain"/>
    <property type="match status" value="1"/>
</dbReference>
<dbReference type="AlphaFoldDB" id="A0A5D3FWC6"/>
<keyword evidence="8" id="KW-1185">Reference proteome</keyword>
<dbReference type="CDD" id="cd02440">
    <property type="entry name" value="AdoMet_MTases"/>
    <property type="match status" value="1"/>
</dbReference>
<dbReference type="RefSeq" id="WP_148757743.1">
    <property type="nucleotide sequence ID" value="NZ_VSRQ01000001.1"/>
</dbReference>
<dbReference type="InterPro" id="IPR016461">
    <property type="entry name" value="COMT-like"/>
</dbReference>
<keyword evidence="3" id="KW-0949">S-adenosyl-L-methionine</keyword>
<dbReference type="InterPro" id="IPR012967">
    <property type="entry name" value="COMT_dimerisation"/>
</dbReference>
<evidence type="ECO:0000313" key="7">
    <source>
        <dbReference type="EMBL" id="TYK53157.1"/>
    </source>
</evidence>
<organism evidence="7 8">
    <name type="scientific">Actinomadura decatromicini</name>
    <dbReference type="NCBI Taxonomy" id="2604572"/>
    <lineage>
        <taxon>Bacteria</taxon>
        <taxon>Bacillati</taxon>
        <taxon>Actinomycetota</taxon>
        <taxon>Actinomycetes</taxon>
        <taxon>Streptosporangiales</taxon>
        <taxon>Thermomonosporaceae</taxon>
        <taxon>Actinomadura</taxon>
    </lineage>
</organism>
<dbReference type="PIRSF" id="PIRSF005739">
    <property type="entry name" value="O-mtase"/>
    <property type="match status" value="1"/>
</dbReference>
<feature type="active site" description="Proton acceptor" evidence="4">
    <location>
        <position position="247"/>
    </location>
</feature>
<dbReference type="Gene3D" id="3.40.50.150">
    <property type="entry name" value="Vaccinia Virus protein VP39"/>
    <property type="match status" value="1"/>
</dbReference>
<evidence type="ECO:0000256" key="4">
    <source>
        <dbReference type="PIRSR" id="PIRSR005739-1"/>
    </source>
</evidence>
<dbReference type="GO" id="GO:0032259">
    <property type="term" value="P:methylation"/>
    <property type="evidence" value="ECO:0007669"/>
    <property type="project" value="UniProtKB-KW"/>
</dbReference>
<gene>
    <name evidence="7" type="ORF">FXF68_05390</name>
</gene>
<reference evidence="7 8" key="1">
    <citation type="submission" date="2019-08" db="EMBL/GenBank/DDBJ databases">
        <title>Actinomadura sp. nov. CYP1-5 isolated from mountain soil.</title>
        <authorList>
            <person name="Songsumanus A."/>
            <person name="Kuncharoen N."/>
            <person name="Kudo T."/>
            <person name="Yuki M."/>
            <person name="Igarashi Y."/>
            <person name="Tanasupawat S."/>
        </authorList>
    </citation>
    <scope>NUCLEOTIDE SEQUENCE [LARGE SCALE GENOMIC DNA]</scope>
    <source>
        <strain evidence="7 8">CYP1-5</strain>
    </source>
</reference>
<dbReference type="SUPFAM" id="SSF46785">
    <property type="entry name" value="Winged helix' DNA-binding domain"/>
    <property type="match status" value="1"/>
</dbReference>
<evidence type="ECO:0000259" key="6">
    <source>
        <dbReference type="Pfam" id="PF08100"/>
    </source>
</evidence>